<dbReference type="Gene3D" id="1.10.101.10">
    <property type="entry name" value="PGBD-like superfamily/PGBD"/>
    <property type="match status" value="2"/>
</dbReference>
<comment type="caution">
    <text evidence="3">The sequence shown here is derived from an EMBL/GenBank/DDBJ whole genome shotgun (WGS) entry which is preliminary data.</text>
</comment>
<protein>
    <submittedName>
        <fullName evidence="3">Peptidoglycan hydrolase-like protein with peptidoglycan-binding domain</fullName>
    </submittedName>
</protein>
<proteinExistence type="predicted"/>
<dbReference type="InterPro" id="IPR036366">
    <property type="entry name" value="PGBDSf"/>
</dbReference>
<feature type="signal peptide" evidence="1">
    <location>
        <begin position="1"/>
        <end position="32"/>
    </location>
</feature>
<accession>A0A7W7PY46</accession>
<keyword evidence="3" id="KW-0378">Hydrolase</keyword>
<keyword evidence="4" id="KW-1185">Reference proteome</keyword>
<feature type="domain" description="Peptidoglycan binding-like" evidence="2">
    <location>
        <begin position="111"/>
        <end position="139"/>
    </location>
</feature>
<sequence length="148" mass="15446">MRPNIWTRTLVSAGAVVGLAAGGLATAGTAFAGQDAKPAVSSEASVLAVNNLGLNTARAKNWQCWLHDMGYNPGTVDGQLGGRSWKAAQAMFNDLGLGAGTEDGIVGTRTIRALQRYLNDWGFDAGPEDGIAGTRTKKAFWDFNATGC</sequence>
<evidence type="ECO:0000313" key="4">
    <source>
        <dbReference type="Proteomes" id="UP000579523"/>
    </source>
</evidence>
<keyword evidence="1" id="KW-0732">Signal</keyword>
<dbReference type="RefSeq" id="WP_184829418.1">
    <property type="nucleotide sequence ID" value="NZ_BMTI01000013.1"/>
</dbReference>
<dbReference type="Pfam" id="PF01471">
    <property type="entry name" value="PG_binding_1"/>
    <property type="match status" value="1"/>
</dbReference>
<name>A0A7W7PY46_9ACTN</name>
<dbReference type="Proteomes" id="UP000579523">
    <property type="component" value="Unassembled WGS sequence"/>
</dbReference>
<evidence type="ECO:0000259" key="2">
    <source>
        <dbReference type="Pfam" id="PF01471"/>
    </source>
</evidence>
<dbReference type="SUPFAM" id="SSF47090">
    <property type="entry name" value="PGBD-like"/>
    <property type="match status" value="2"/>
</dbReference>
<feature type="chain" id="PRO_5030640686" evidence="1">
    <location>
        <begin position="33"/>
        <end position="148"/>
    </location>
</feature>
<organism evidence="3 4">
    <name type="scientific">Streptomyces griseomycini</name>
    <dbReference type="NCBI Taxonomy" id="66895"/>
    <lineage>
        <taxon>Bacteria</taxon>
        <taxon>Bacillati</taxon>
        <taxon>Actinomycetota</taxon>
        <taxon>Actinomycetes</taxon>
        <taxon>Kitasatosporales</taxon>
        <taxon>Streptomycetaceae</taxon>
        <taxon>Streptomyces</taxon>
    </lineage>
</organism>
<dbReference type="AlphaFoldDB" id="A0A7W7PY46"/>
<evidence type="ECO:0000256" key="1">
    <source>
        <dbReference type="SAM" id="SignalP"/>
    </source>
</evidence>
<dbReference type="EMBL" id="JACHJI010000028">
    <property type="protein sequence ID" value="MBB4903415.1"/>
    <property type="molecule type" value="Genomic_DNA"/>
</dbReference>
<dbReference type="InterPro" id="IPR036365">
    <property type="entry name" value="PGBD-like_sf"/>
</dbReference>
<evidence type="ECO:0000313" key="3">
    <source>
        <dbReference type="EMBL" id="MBB4903415.1"/>
    </source>
</evidence>
<gene>
    <name evidence="3" type="ORF">FHS37_007512</name>
</gene>
<dbReference type="GO" id="GO:0016787">
    <property type="term" value="F:hydrolase activity"/>
    <property type="evidence" value="ECO:0007669"/>
    <property type="project" value="UniProtKB-KW"/>
</dbReference>
<reference evidence="3 4" key="1">
    <citation type="submission" date="2020-08" db="EMBL/GenBank/DDBJ databases">
        <title>Genomic Encyclopedia of Type Strains, Phase III (KMG-III): the genomes of soil and plant-associated and newly described type strains.</title>
        <authorList>
            <person name="Whitman W."/>
        </authorList>
    </citation>
    <scope>NUCLEOTIDE SEQUENCE [LARGE SCALE GENOMIC DNA]</scope>
    <source>
        <strain evidence="3 4">CECT 3273</strain>
    </source>
</reference>
<dbReference type="InterPro" id="IPR002477">
    <property type="entry name" value="Peptidoglycan-bd-like"/>
</dbReference>